<accession>A0A0B2REB3</accession>
<name>A0A0B2REB3_GLYSO</name>
<protein>
    <submittedName>
        <fullName evidence="1">MADS-box transcription factor PHERES 2</fullName>
    </submittedName>
</protein>
<reference evidence="1" key="1">
    <citation type="submission" date="2014-07" db="EMBL/GenBank/DDBJ databases">
        <title>Identification of a novel salt tolerance gene in wild soybean by whole-genome sequencing.</title>
        <authorList>
            <person name="Lam H.-M."/>
            <person name="Qi X."/>
            <person name="Li M.-W."/>
            <person name="Liu X."/>
            <person name="Xie M."/>
            <person name="Ni M."/>
            <person name="Xu X."/>
        </authorList>
    </citation>
    <scope>NUCLEOTIDE SEQUENCE [LARGE SCALE GENOMIC DNA]</scope>
    <source>
        <tissue evidence="1">Root</tissue>
    </source>
</reference>
<proteinExistence type="predicted"/>
<dbReference type="EMBL" id="KN649952">
    <property type="protein sequence ID" value="KHN32841.1"/>
    <property type="molecule type" value="Genomic_DNA"/>
</dbReference>
<organism evidence="1">
    <name type="scientific">Glycine soja</name>
    <name type="common">Wild soybean</name>
    <dbReference type="NCBI Taxonomy" id="3848"/>
    <lineage>
        <taxon>Eukaryota</taxon>
        <taxon>Viridiplantae</taxon>
        <taxon>Streptophyta</taxon>
        <taxon>Embryophyta</taxon>
        <taxon>Tracheophyta</taxon>
        <taxon>Spermatophyta</taxon>
        <taxon>Magnoliopsida</taxon>
        <taxon>eudicotyledons</taxon>
        <taxon>Gunneridae</taxon>
        <taxon>Pentapetalae</taxon>
        <taxon>rosids</taxon>
        <taxon>fabids</taxon>
        <taxon>Fabales</taxon>
        <taxon>Fabaceae</taxon>
        <taxon>Papilionoideae</taxon>
        <taxon>50 kb inversion clade</taxon>
        <taxon>NPAAA clade</taxon>
        <taxon>indigoferoid/millettioid clade</taxon>
        <taxon>Phaseoleae</taxon>
        <taxon>Glycine</taxon>
        <taxon>Glycine subgen. Soja</taxon>
    </lineage>
</organism>
<dbReference type="Proteomes" id="UP000053555">
    <property type="component" value="Unassembled WGS sequence"/>
</dbReference>
<sequence length="128" mass="14987">MTPRIPARDFWPFESGVLNGLGKFMCMPQWEQTKKMVDEEHFIAQSNVKGKEKLKKLVDENKEKEMSLFMVQWLKTRKVQPEHNMTKADFNAVSSMIDQNRKDIAERMEILSVSEVVPNQPRMQTPAF</sequence>
<dbReference type="AlphaFoldDB" id="A0A0B2REB3"/>
<gene>
    <name evidence="1" type="ORF">glysoja_046760</name>
</gene>
<evidence type="ECO:0000313" key="1">
    <source>
        <dbReference type="EMBL" id="KHN32841.1"/>
    </source>
</evidence>